<feature type="domain" description="HTH gntR-type" evidence="5">
    <location>
        <begin position="1"/>
        <end position="69"/>
    </location>
</feature>
<dbReference type="AlphaFoldDB" id="A0A429ZH86"/>
<dbReference type="Pfam" id="PF00392">
    <property type="entry name" value="GntR"/>
    <property type="match status" value="1"/>
</dbReference>
<dbReference type="SUPFAM" id="SSF46785">
    <property type="entry name" value="Winged helix' DNA-binding domain"/>
    <property type="match status" value="1"/>
</dbReference>
<keyword evidence="7" id="KW-1185">Reference proteome</keyword>
<dbReference type="InterPro" id="IPR028978">
    <property type="entry name" value="Chorismate_lyase_/UTRA_dom_sf"/>
</dbReference>
<evidence type="ECO:0000256" key="1">
    <source>
        <dbReference type="ARBA" id="ARBA00022491"/>
    </source>
</evidence>
<dbReference type="PANTHER" id="PTHR44846">
    <property type="entry name" value="MANNOSYL-D-GLYCERATE TRANSPORT/METABOLISM SYSTEM REPRESSOR MNGR-RELATED"/>
    <property type="match status" value="1"/>
</dbReference>
<dbReference type="CDD" id="cd07377">
    <property type="entry name" value="WHTH_GntR"/>
    <property type="match status" value="1"/>
</dbReference>
<evidence type="ECO:0000256" key="3">
    <source>
        <dbReference type="ARBA" id="ARBA00023125"/>
    </source>
</evidence>
<evidence type="ECO:0000256" key="4">
    <source>
        <dbReference type="ARBA" id="ARBA00023163"/>
    </source>
</evidence>
<dbReference type="GeneID" id="98569133"/>
<comment type="caution">
    <text evidence="6">The sequence shown here is derived from an EMBL/GenBank/DDBJ whole genome shotgun (WGS) entry which is preliminary data.</text>
</comment>
<keyword evidence="1" id="KW-0678">Repressor</keyword>
<keyword evidence="4" id="KW-0804">Transcription</keyword>
<dbReference type="Gene3D" id="3.40.1410.10">
    <property type="entry name" value="Chorismate lyase-like"/>
    <property type="match status" value="1"/>
</dbReference>
<proteinExistence type="predicted"/>
<dbReference type="GO" id="GO:0045892">
    <property type="term" value="P:negative regulation of DNA-templated transcription"/>
    <property type="evidence" value="ECO:0007669"/>
    <property type="project" value="TreeGrafter"/>
</dbReference>
<dbReference type="GO" id="GO:0003677">
    <property type="term" value="F:DNA binding"/>
    <property type="evidence" value="ECO:0007669"/>
    <property type="project" value="UniProtKB-KW"/>
</dbReference>
<dbReference type="Pfam" id="PF07702">
    <property type="entry name" value="UTRA"/>
    <property type="match status" value="1"/>
</dbReference>
<dbReference type="SUPFAM" id="SSF64288">
    <property type="entry name" value="Chorismate lyase-like"/>
    <property type="match status" value="1"/>
</dbReference>
<dbReference type="EMBL" id="NGJU01000020">
    <property type="protein sequence ID" value="RST93060.1"/>
    <property type="molecule type" value="Genomic_DNA"/>
</dbReference>
<dbReference type="PRINTS" id="PR00035">
    <property type="entry name" value="HTHGNTR"/>
</dbReference>
<name>A0A429ZH86_9ENTE</name>
<dbReference type="InterPro" id="IPR000524">
    <property type="entry name" value="Tscrpt_reg_HTH_GntR"/>
</dbReference>
<dbReference type="GO" id="GO:0003700">
    <property type="term" value="F:DNA-binding transcription factor activity"/>
    <property type="evidence" value="ECO:0007669"/>
    <property type="project" value="InterPro"/>
</dbReference>
<gene>
    <name evidence="6" type="ORF">CBF35_12355</name>
</gene>
<dbReference type="SMART" id="SM00345">
    <property type="entry name" value="HTH_GNTR"/>
    <property type="match status" value="1"/>
</dbReference>
<dbReference type="SMART" id="SM00866">
    <property type="entry name" value="UTRA"/>
    <property type="match status" value="1"/>
</dbReference>
<accession>A0A429ZH86</accession>
<dbReference type="RefSeq" id="WP_126781559.1">
    <property type="nucleotide sequence ID" value="NZ_CAUQJP010000006.1"/>
</dbReference>
<dbReference type="OrthoDB" id="9815017at2"/>
<dbReference type="PANTHER" id="PTHR44846:SF5">
    <property type="entry name" value="HTH-TYPE TRANSCRIPTIONAL REGULATOR GMUR"/>
    <property type="match status" value="1"/>
</dbReference>
<evidence type="ECO:0000313" key="7">
    <source>
        <dbReference type="Proteomes" id="UP000287239"/>
    </source>
</evidence>
<keyword evidence="2" id="KW-0805">Transcription regulation</keyword>
<dbReference type="Proteomes" id="UP000287239">
    <property type="component" value="Unassembled WGS sequence"/>
</dbReference>
<dbReference type="Gene3D" id="1.10.10.10">
    <property type="entry name" value="Winged helix-like DNA-binding domain superfamily/Winged helix DNA-binding domain"/>
    <property type="match status" value="1"/>
</dbReference>
<dbReference type="InterPro" id="IPR036388">
    <property type="entry name" value="WH-like_DNA-bd_sf"/>
</dbReference>
<sequence length="236" mass="27145">MPKYEEIANVLRERIKNQTYPTNSLLPNQIDLVTEFAASRATIKKAITILTMEGLVYSRRGAGTKVLNHAFWDKQTSAVNEYHGLSKDLATTSLRSQVIEFEVQFPDQLLQEKLSIAAEHPVYKIIRLRLVDDHPFVLEHTYMPCDLVPGLNVTILQDSIYTYLEHVLNIQFAGAYRYIQAAQADTYDQDYLACLPTDPVLEVQQVIYLENGRPIEYSRSRNRYDVRGYSLLDVKK</sequence>
<organism evidence="6 7">
    <name type="scientific">Vagococcus salmoninarum</name>
    <dbReference type="NCBI Taxonomy" id="2739"/>
    <lineage>
        <taxon>Bacteria</taxon>
        <taxon>Bacillati</taxon>
        <taxon>Bacillota</taxon>
        <taxon>Bacilli</taxon>
        <taxon>Lactobacillales</taxon>
        <taxon>Enterococcaceae</taxon>
        <taxon>Vagococcus</taxon>
    </lineage>
</organism>
<evidence type="ECO:0000259" key="5">
    <source>
        <dbReference type="PROSITE" id="PS50949"/>
    </source>
</evidence>
<dbReference type="InterPro" id="IPR011663">
    <property type="entry name" value="UTRA"/>
</dbReference>
<dbReference type="InterPro" id="IPR050679">
    <property type="entry name" value="Bact_HTH_transcr_reg"/>
</dbReference>
<dbReference type="PROSITE" id="PS50949">
    <property type="entry name" value="HTH_GNTR"/>
    <property type="match status" value="1"/>
</dbReference>
<dbReference type="InterPro" id="IPR036390">
    <property type="entry name" value="WH_DNA-bd_sf"/>
</dbReference>
<reference evidence="6 7" key="1">
    <citation type="submission" date="2017-05" db="EMBL/GenBank/DDBJ databases">
        <title>Vagococcus spp. assemblies.</title>
        <authorList>
            <person name="Gulvik C.A."/>
        </authorList>
    </citation>
    <scope>NUCLEOTIDE SEQUENCE [LARGE SCALE GENOMIC DNA]</scope>
    <source>
        <strain evidence="6 7">NCFB 2777</strain>
    </source>
</reference>
<evidence type="ECO:0000256" key="2">
    <source>
        <dbReference type="ARBA" id="ARBA00023015"/>
    </source>
</evidence>
<evidence type="ECO:0000313" key="6">
    <source>
        <dbReference type="EMBL" id="RST93060.1"/>
    </source>
</evidence>
<protein>
    <submittedName>
        <fullName evidence="6">GntR family transcriptional regulator</fullName>
    </submittedName>
</protein>
<keyword evidence="3" id="KW-0238">DNA-binding</keyword>
<dbReference type="FunFam" id="3.40.1410.10:FF:000008">
    <property type="entry name" value="Transcriptional regulator, GntR family"/>
    <property type="match status" value="1"/>
</dbReference>